<sequence length="188" mass="19751">MSISSIFSVPAGGAAGSRERRGEGNLLFTKRFEAAVDPLTALEDEAGLAAMMDLAGIGGGNNDSAAFAARPQGAESAFFVDSLREVLAEGGLASWLVTDEPEPMSRAELRAEVMGGEVLPAYGLETRASPLPDPAAPDYLDQVRRRLIGIGEAGPAPPARDALDRVLREERARMTERMVAKLASAARG</sequence>
<proteinExistence type="predicted"/>
<dbReference type="RefSeq" id="WP_183770750.1">
    <property type="nucleotide sequence ID" value="NZ_JACIDK010000002.1"/>
</dbReference>
<organism evidence="1 2">
    <name type="scientific">Phenylobacterium haematophilum</name>
    <dbReference type="NCBI Taxonomy" id="98513"/>
    <lineage>
        <taxon>Bacteria</taxon>
        <taxon>Pseudomonadati</taxon>
        <taxon>Pseudomonadota</taxon>
        <taxon>Alphaproteobacteria</taxon>
        <taxon>Caulobacterales</taxon>
        <taxon>Caulobacteraceae</taxon>
        <taxon>Phenylobacterium</taxon>
    </lineage>
</organism>
<dbReference type="EMBL" id="JACIDK010000002">
    <property type="protein sequence ID" value="MBB3890524.1"/>
    <property type="molecule type" value="Genomic_DNA"/>
</dbReference>
<protein>
    <submittedName>
        <fullName evidence="1">Uncharacterized protein</fullName>
    </submittedName>
</protein>
<evidence type="ECO:0000313" key="2">
    <source>
        <dbReference type="Proteomes" id="UP000530564"/>
    </source>
</evidence>
<evidence type="ECO:0000313" key="1">
    <source>
        <dbReference type="EMBL" id="MBB3890524.1"/>
    </source>
</evidence>
<dbReference type="Proteomes" id="UP000530564">
    <property type="component" value="Unassembled WGS sequence"/>
</dbReference>
<name>A0A839ZWV6_9CAUL</name>
<keyword evidence="2" id="KW-1185">Reference proteome</keyword>
<gene>
    <name evidence="1" type="ORF">GGQ61_001241</name>
</gene>
<reference evidence="1 2" key="1">
    <citation type="submission" date="2020-08" db="EMBL/GenBank/DDBJ databases">
        <title>Genomic Encyclopedia of Type Strains, Phase IV (KMG-IV): sequencing the most valuable type-strain genomes for metagenomic binning, comparative biology and taxonomic classification.</title>
        <authorList>
            <person name="Goeker M."/>
        </authorList>
    </citation>
    <scope>NUCLEOTIDE SEQUENCE [LARGE SCALE GENOMIC DNA]</scope>
    <source>
        <strain evidence="1 2">DSM 21793</strain>
    </source>
</reference>
<comment type="caution">
    <text evidence="1">The sequence shown here is derived from an EMBL/GenBank/DDBJ whole genome shotgun (WGS) entry which is preliminary data.</text>
</comment>
<dbReference type="AlphaFoldDB" id="A0A839ZWV6"/>
<accession>A0A839ZWV6</accession>